<sequence length="431" mass="48295">MEDMKSSTSVYDVFTPTTPAKVSFIERDEVNEKLVDALRTPGTQLVVYGYSGSGKSTLLRNKLRQLYEHEVTTRCTSASSFDQLMLSAFDDLDGYYISELQEKNTSSISASAKNTIASIRTELSATASFSSENLAKKTRILPPQLTAQNLAKLMGEANCCWVLEDFHKIEESERTKLSQTMKVFMDMADDYKTVKVIAVGAVDSARQVVQYDPEMRTRIAEIHVPLMEPHELQSIINLGTKILKIAFSPSLTNKISHYANGLPAICHTICLNVCQQNGIYEEVNTLVNLTDAELEPALEKYLSNSSDTLKMAFEASLKQVRKGKYDHPKLIIHALAQLSQDGATKDEILRKINKVEPTYTSRSFSGGIEKLCKAQRTPLIRLDENSGKYSFIDPLYRSFALALNSDEPKTSFDVNIQTLIENVIFKIRELQ</sequence>
<reference evidence="2 3" key="1">
    <citation type="submission" date="2016-08" db="EMBL/GenBank/DDBJ databases">
        <title>Whole genome sequence of Pseudomonas graminis strain UASWS1507, a potential biological control agent for agriculture.</title>
        <authorList>
            <person name="Crovadore J."/>
            <person name="Calmin G."/>
            <person name="Chablais R."/>
            <person name="Cochard B."/>
            <person name="Lefort F."/>
        </authorList>
    </citation>
    <scope>NUCLEOTIDE SEQUENCE [LARGE SCALE GENOMIC DNA]</scope>
    <source>
        <strain evidence="2 3">UASWS1507</strain>
    </source>
</reference>
<dbReference type="SUPFAM" id="SSF52540">
    <property type="entry name" value="P-loop containing nucleoside triphosphate hydrolases"/>
    <property type="match status" value="1"/>
</dbReference>
<gene>
    <name evidence="2" type="ORF">BBI10_02120</name>
</gene>
<dbReference type="InterPro" id="IPR027417">
    <property type="entry name" value="P-loop_NTPase"/>
</dbReference>
<comment type="caution">
    <text evidence="2">The sequence shown here is derived from an EMBL/GenBank/DDBJ whole genome shotgun (WGS) entry which is preliminary data.</text>
</comment>
<protein>
    <recommendedName>
        <fullName evidence="1">Novel STAND NTPase 1 domain-containing protein</fullName>
    </recommendedName>
</protein>
<dbReference type="PANTHER" id="PTHR34301">
    <property type="entry name" value="DNA-BINDING PROTEIN-RELATED"/>
    <property type="match status" value="1"/>
</dbReference>
<proteinExistence type="predicted"/>
<dbReference type="EMBL" id="MDEN01000049">
    <property type="protein sequence ID" value="OCX25504.1"/>
    <property type="molecule type" value="Genomic_DNA"/>
</dbReference>
<dbReference type="Gene3D" id="3.40.50.300">
    <property type="entry name" value="P-loop containing nucleotide triphosphate hydrolases"/>
    <property type="match status" value="1"/>
</dbReference>
<dbReference type="Proteomes" id="UP000095143">
    <property type="component" value="Unassembled WGS sequence"/>
</dbReference>
<accession>A0A1C2EEJ6</accession>
<evidence type="ECO:0000259" key="1">
    <source>
        <dbReference type="Pfam" id="PF20703"/>
    </source>
</evidence>
<evidence type="ECO:0000313" key="3">
    <source>
        <dbReference type="Proteomes" id="UP000095143"/>
    </source>
</evidence>
<dbReference type="AlphaFoldDB" id="A0A1C2EEJ6"/>
<name>A0A1C2EEJ6_9PSED</name>
<dbReference type="InterPro" id="IPR049052">
    <property type="entry name" value="nSTAND1"/>
</dbReference>
<feature type="domain" description="Novel STAND NTPase 1" evidence="1">
    <location>
        <begin position="23"/>
        <end position="258"/>
    </location>
</feature>
<dbReference type="Pfam" id="PF20703">
    <property type="entry name" value="nSTAND1"/>
    <property type="match status" value="1"/>
</dbReference>
<dbReference type="PANTHER" id="PTHR34301:SF8">
    <property type="entry name" value="ATPASE DOMAIN-CONTAINING PROTEIN"/>
    <property type="match status" value="1"/>
</dbReference>
<organism evidence="2 3">
    <name type="scientific">Pseudomonas graminis</name>
    <dbReference type="NCBI Taxonomy" id="158627"/>
    <lineage>
        <taxon>Bacteria</taxon>
        <taxon>Pseudomonadati</taxon>
        <taxon>Pseudomonadota</taxon>
        <taxon>Gammaproteobacteria</taxon>
        <taxon>Pseudomonadales</taxon>
        <taxon>Pseudomonadaceae</taxon>
        <taxon>Pseudomonas</taxon>
    </lineage>
</organism>
<evidence type="ECO:0000313" key="2">
    <source>
        <dbReference type="EMBL" id="OCX25504.1"/>
    </source>
</evidence>